<proteinExistence type="predicted"/>
<evidence type="ECO:0000313" key="1">
    <source>
        <dbReference type="EMBL" id="KAF6160457.1"/>
    </source>
</evidence>
<name>A0A7J7N036_9MAGN</name>
<evidence type="ECO:0008006" key="3">
    <source>
        <dbReference type="Google" id="ProtNLM"/>
    </source>
</evidence>
<comment type="caution">
    <text evidence="1">The sequence shown here is derived from an EMBL/GenBank/DDBJ whole genome shotgun (WGS) entry which is preliminary data.</text>
</comment>
<accession>A0A7J7N036</accession>
<dbReference type="PANTHER" id="PTHR12262">
    <property type="entry name" value="CCR4-NOT TRANSCRIPTION COMPLEX SUBUNIT 9"/>
    <property type="match status" value="1"/>
</dbReference>
<evidence type="ECO:0000313" key="2">
    <source>
        <dbReference type="Proteomes" id="UP000541444"/>
    </source>
</evidence>
<dbReference type="GO" id="GO:0030014">
    <property type="term" value="C:CCR4-NOT complex"/>
    <property type="evidence" value="ECO:0007669"/>
    <property type="project" value="InterPro"/>
</dbReference>
<keyword evidence="2" id="KW-1185">Reference proteome</keyword>
<dbReference type="Gene3D" id="1.25.10.10">
    <property type="entry name" value="Leucine-rich Repeat Variant"/>
    <property type="match status" value="1"/>
</dbReference>
<feature type="non-terminal residue" evidence="1">
    <location>
        <position position="1"/>
    </location>
</feature>
<gene>
    <name evidence="1" type="ORF">GIB67_019226</name>
</gene>
<dbReference type="InterPro" id="IPR011989">
    <property type="entry name" value="ARM-like"/>
</dbReference>
<dbReference type="Pfam" id="PF04078">
    <property type="entry name" value="Rcd1"/>
    <property type="match status" value="1"/>
</dbReference>
<dbReference type="GO" id="GO:0006402">
    <property type="term" value="P:mRNA catabolic process"/>
    <property type="evidence" value="ECO:0007669"/>
    <property type="project" value="InterPro"/>
</dbReference>
<organism evidence="1 2">
    <name type="scientific">Kingdonia uniflora</name>
    <dbReference type="NCBI Taxonomy" id="39325"/>
    <lineage>
        <taxon>Eukaryota</taxon>
        <taxon>Viridiplantae</taxon>
        <taxon>Streptophyta</taxon>
        <taxon>Embryophyta</taxon>
        <taxon>Tracheophyta</taxon>
        <taxon>Spermatophyta</taxon>
        <taxon>Magnoliopsida</taxon>
        <taxon>Ranunculales</taxon>
        <taxon>Circaeasteraceae</taxon>
        <taxon>Kingdonia</taxon>
    </lineage>
</organism>
<dbReference type="EMBL" id="JACGCM010001165">
    <property type="protein sequence ID" value="KAF6160457.1"/>
    <property type="molecule type" value="Genomic_DNA"/>
</dbReference>
<reference evidence="1 2" key="1">
    <citation type="journal article" date="2020" name="IScience">
        <title>Genome Sequencing of the Endangered Kingdonia uniflora (Circaeasteraceae, Ranunculales) Reveals Potential Mechanisms of Evolutionary Specialization.</title>
        <authorList>
            <person name="Sun Y."/>
            <person name="Deng T."/>
            <person name="Zhang A."/>
            <person name="Moore M.J."/>
            <person name="Landis J.B."/>
            <person name="Lin N."/>
            <person name="Zhang H."/>
            <person name="Zhang X."/>
            <person name="Huang J."/>
            <person name="Zhang X."/>
            <person name="Sun H."/>
            <person name="Wang H."/>
        </authorList>
    </citation>
    <scope>NUCLEOTIDE SEQUENCE [LARGE SCALE GENOMIC DNA]</scope>
    <source>
        <strain evidence="1">TB1705</strain>
        <tissue evidence="1">Leaf</tissue>
    </source>
</reference>
<protein>
    <recommendedName>
        <fullName evidence="3">CCR4-NOT transcription complex subunit 9</fullName>
    </recommendedName>
</protein>
<dbReference type="Proteomes" id="UP000541444">
    <property type="component" value="Unassembled WGS sequence"/>
</dbReference>
<dbReference type="AlphaFoldDB" id="A0A7J7N036"/>
<sequence length="80" mass="9199">MENSRARLISKEQLILEIIDPNFRENAIFHLCQRTDIFQDLPPLLWNSFGTIAALLQEILSVYPVLSQLKLTEVASNRVC</sequence>
<dbReference type="InterPro" id="IPR007216">
    <property type="entry name" value="CNOT9"/>
</dbReference>
<dbReference type="OrthoDB" id="1890840at2759"/>